<organism evidence="2 3">
    <name type="scientific">Thermus aquaticus (strain ATCC BAA-2747 / Y51MC23)</name>
    <dbReference type="NCBI Taxonomy" id="498848"/>
    <lineage>
        <taxon>Bacteria</taxon>
        <taxon>Thermotogati</taxon>
        <taxon>Deinococcota</taxon>
        <taxon>Deinococci</taxon>
        <taxon>Thermales</taxon>
        <taxon>Thermaceae</taxon>
        <taxon>Thermus</taxon>
    </lineage>
</organism>
<feature type="region of interest" description="Disordered" evidence="1">
    <location>
        <begin position="1"/>
        <end position="44"/>
    </location>
</feature>
<evidence type="ECO:0000313" key="3">
    <source>
        <dbReference type="Proteomes" id="UP000058660"/>
    </source>
</evidence>
<dbReference type="EMBL" id="CP010826">
    <property type="protein sequence ID" value="ALJ92381.1"/>
    <property type="molecule type" value="Genomic_DNA"/>
</dbReference>
<geneLocation type="plasmid" evidence="2 3">
    <name>pTA78</name>
</geneLocation>
<evidence type="ECO:0000313" key="2">
    <source>
        <dbReference type="EMBL" id="ALJ92381.1"/>
    </source>
</evidence>
<evidence type="ECO:0000256" key="1">
    <source>
        <dbReference type="SAM" id="MobiDB-lite"/>
    </source>
</evidence>
<keyword evidence="2" id="KW-0614">Plasmid</keyword>
<sequence length="44" mass="4819">MLNLVKAVVKEEKEPSELVEEGRCRSQPHSEPGLAQDGRGGAMR</sequence>
<accession>A0ABN4IN11</accession>
<reference evidence="3" key="1">
    <citation type="journal article" date="2015" name="PLoS ONE">
        <title>Complete Genome Sequence of Thermus aquaticus Y51MC23.</title>
        <authorList>
            <person name="Brumm P.J."/>
            <person name="Monsma S."/>
            <person name="Keough B."/>
            <person name="Jasinovica S."/>
            <person name="Ferguson E."/>
            <person name="Schoenfeld T."/>
            <person name="Lodes M."/>
            <person name="Mead D.A."/>
        </authorList>
    </citation>
    <scope>NUCLEOTIDE SEQUENCE [LARGE SCALE GENOMIC DNA]</scope>
    <source>
        <strain evidence="3">BAA-2747 / Y51MC23</strain>
    </source>
</reference>
<gene>
    <name evidence="2" type="ORF">TO73_2860</name>
</gene>
<name>A0ABN4IN11_THEA5</name>
<proteinExistence type="predicted"/>
<dbReference type="Proteomes" id="UP000058660">
    <property type="component" value="Plasmid pTA78"/>
</dbReference>
<protein>
    <submittedName>
        <fullName evidence="2">Uncharacterized protein</fullName>
    </submittedName>
</protein>
<keyword evidence="3" id="KW-1185">Reference proteome</keyword>
<feature type="compositionally biased region" description="Basic and acidic residues" evidence="1">
    <location>
        <begin position="8"/>
        <end position="24"/>
    </location>
</feature>